<dbReference type="Proteomes" id="UP001652625">
    <property type="component" value="Chromosome 01"/>
</dbReference>
<accession>A0ABM4B2K0</accession>
<evidence type="ECO:0000259" key="1">
    <source>
        <dbReference type="Pfam" id="PF05699"/>
    </source>
</evidence>
<dbReference type="PANTHER" id="PTHR45749">
    <property type="match status" value="1"/>
</dbReference>
<dbReference type="InterPro" id="IPR008906">
    <property type="entry name" value="HATC_C_dom"/>
</dbReference>
<keyword evidence="2" id="KW-1185">Reference proteome</keyword>
<sequence length="164" mass="18713">MFKAAQSISDKFSFMWNYLNIDLGTLEMKAKLLSEEYSADVSKDIVMEIKQLKSIHYAHFRSNQLSPFRLLNSISRTNLHGLFPNICVCLRIFLTIPATVASVERSFSKLKLIKNFLRTTMLQGLLVDLAMLSLESSISSSIDFDKVIRHFASKKARKAPLFCK</sequence>
<evidence type="ECO:0000313" key="2">
    <source>
        <dbReference type="Proteomes" id="UP001652625"/>
    </source>
</evidence>
<gene>
    <name evidence="3" type="primary">LOC136074595</name>
</gene>
<evidence type="ECO:0000313" key="3">
    <source>
        <dbReference type="RefSeq" id="XP_065643002.1"/>
    </source>
</evidence>
<reference evidence="2" key="1">
    <citation type="submission" date="2025-05" db="UniProtKB">
        <authorList>
            <consortium name="RefSeq"/>
        </authorList>
    </citation>
    <scope>NUCLEOTIDE SEQUENCE [LARGE SCALE GENOMIC DNA]</scope>
</reference>
<name>A0ABM4B2K0_HYDVU</name>
<protein>
    <submittedName>
        <fullName evidence="3">Uncharacterized protein LOC136074595</fullName>
    </submittedName>
</protein>
<reference evidence="3" key="2">
    <citation type="submission" date="2025-08" db="UniProtKB">
        <authorList>
            <consortium name="RefSeq"/>
        </authorList>
    </citation>
    <scope>IDENTIFICATION</scope>
</reference>
<proteinExistence type="predicted"/>
<organism evidence="2 3">
    <name type="scientific">Hydra vulgaris</name>
    <name type="common">Hydra</name>
    <name type="synonym">Hydra attenuata</name>
    <dbReference type="NCBI Taxonomy" id="6087"/>
    <lineage>
        <taxon>Eukaryota</taxon>
        <taxon>Metazoa</taxon>
        <taxon>Cnidaria</taxon>
        <taxon>Hydrozoa</taxon>
        <taxon>Hydroidolina</taxon>
        <taxon>Anthoathecata</taxon>
        <taxon>Aplanulata</taxon>
        <taxon>Hydridae</taxon>
        <taxon>Hydra</taxon>
    </lineage>
</organism>
<dbReference type="PANTHER" id="PTHR45749:SF35">
    <property type="entry name" value="AC-LIKE TRANSPOSASE-RELATED"/>
    <property type="match status" value="1"/>
</dbReference>
<dbReference type="RefSeq" id="XP_065643002.1">
    <property type="nucleotide sequence ID" value="XM_065786930.1"/>
</dbReference>
<dbReference type="GeneID" id="136074595"/>
<feature type="domain" description="HAT C-terminal dimerisation" evidence="1">
    <location>
        <begin position="62"/>
        <end position="136"/>
    </location>
</feature>
<dbReference type="Pfam" id="PF05699">
    <property type="entry name" value="Dimer_Tnp_hAT"/>
    <property type="match status" value="1"/>
</dbReference>